<gene>
    <name evidence="1" type="ORF">N776_03135</name>
</gene>
<organism evidence="1 2">
    <name type="scientific">Neisseria gonorrhoeae 3502</name>
    <dbReference type="NCBI Taxonomy" id="1193404"/>
    <lineage>
        <taxon>Bacteria</taxon>
        <taxon>Pseudomonadati</taxon>
        <taxon>Pseudomonadota</taxon>
        <taxon>Betaproteobacteria</taxon>
        <taxon>Neisseriales</taxon>
        <taxon>Neisseriaceae</taxon>
        <taxon>Neisseria</taxon>
    </lineage>
</organism>
<dbReference type="EMBL" id="AVBE01000002">
    <property type="protein sequence ID" value="PHJ35972.1"/>
    <property type="molecule type" value="Genomic_DNA"/>
</dbReference>
<reference evidence="1 2" key="1">
    <citation type="submission" date="2013-08" db="EMBL/GenBank/DDBJ databases">
        <authorList>
            <person name="Trees D."/>
        </authorList>
    </citation>
    <scope>NUCLEOTIDE SEQUENCE [LARGE SCALE GENOMIC DNA]</scope>
    <source>
        <strain evidence="1 2">3502</strain>
    </source>
</reference>
<proteinExistence type="predicted"/>
<dbReference type="Proteomes" id="UP000223296">
    <property type="component" value="Unassembled WGS sequence"/>
</dbReference>
<protein>
    <submittedName>
        <fullName evidence="1">Uncharacterized protein</fullName>
    </submittedName>
</protein>
<evidence type="ECO:0000313" key="2">
    <source>
        <dbReference type="Proteomes" id="UP000223296"/>
    </source>
</evidence>
<sequence length="37" mass="4180">MSAAAWQKSYFAKFNNSQGRKTGSFPFSSENPYFIAL</sequence>
<dbReference type="AlphaFoldDB" id="A0AA44U9T6"/>
<evidence type="ECO:0000313" key="1">
    <source>
        <dbReference type="EMBL" id="PHJ35972.1"/>
    </source>
</evidence>
<name>A0AA44U9T6_NEIGO</name>
<accession>A0AA44U9T6</accession>
<comment type="caution">
    <text evidence="1">The sequence shown here is derived from an EMBL/GenBank/DDBJ whole genome shotgun (WGS) entry which is preliminary data.</text>
</comment>